<dbReference type="InterPro" id="IPR012944">
    <property type="entry name" value="SusD_RagB_dom"/>
</dbReference>
<evidence type="ECO:0000256" key="4">
    <source>
        <dbReference type="ARBA" id="ARBA00023136"/>
    </source>
</evidence>
<keyword evidence="5" id="KW-0998">Cell outer membrane</keyword>
<feature type="domain" description="RagB/SusD" evidence="6">
    <location>
        <begin position="443"/>
        <end position="595"/>
    </location>
</feature>
<dbReference type="EMBL" id="CP159289">
    <property type="protein sequence ID" value="XCH24741.1"/>
    <property type="molecule type" value="Genomic_DNA"/>
</dbReference>
<evidence type="ECO:0000256" key="2">
    <source>
        <dbReference type="ARBA" id="ARBA00006275"/>
    </source>
</evidence>
<evidence type="ECO:0000259" key="6">
    <source>
        <dbReference type="Pfam" id="PF07980"/>
    </source>
</evidence>
<gene>
    <name evidence="7" type="ORF">ABV298_31375</name>
</gene>
<evidence type="ECO:0000313" key="7">
    <source>
        <dbReference type="EMBL" id="XCH24741.1"/>
    </source>
</evidence>
<dbReference type="AlphaFoldDB" id="A0AAU8FJK5"/>
<dbReference type="RefSeq" id="WP_353720056.1">
    <property type="nucleotide sequence ID" value="NZ_CP159289.1"/>
</dbReference>
<name>A0AAU8FJK5_9BACT</name>
<dbReference type="GO" id="GO:0009279">
    <property type="term" value="C:cell outer membrane"/>
    <property type="evidence" value="ECO:0007669"/>
    <property type="project" value="UniProtKB-SubCell"/>
</dbReference>
<sequence>MKRNKIFKHITATALSRTGLSRTGLSRTGLSRIGAGMLLLATVGCTNLDEELYDRITSENFLQTREDVTRDFLRAFEHSYWSIQGGNTFMLQENSSDEIMTPNRQGDWFDGGQFQRVHYHTWTPNDGFTADPWNALYGGVTLATNSLEDLQGIKDPSKFDMTQAELDGMIAELRTLRAWLNLRLLDFYRNIVIVTKVKGETTGGPQVTPQEAFTFIETELKESLPKLPTVQSLGENAVGRWTQGGAASLLVRLYLNAKVYTGTDRFADCAKLCQELIDGKYGAYALESRWDAPFDYNNARSKETVFGFPGSFGLTHWQYDGGMYFWMLPNLAPSYFGFTDFGNANPKYAMQPGRDVDGNEYPFALGKPFVKFQKYPDDVRLKKYKNLGNSKREGMFLYGYLPYINSAGKPDTVRGFKGPYALYFRDQVGKFLDAKPGTPIADKTSNMNNADNNSGIFPVKYPFYPSDDPNKISSAYAEIRFAEIYYSLAECKYRAGDKAAAAALLNAVRKRNYPANSPSLYKADGSQLTDQEMLDEWGREFLVEGRRRTDMIRWGVFTKGSWWDKTPDADNHTEIFPIGQTVLNSSPQLKQNPGY</sequence>
<keyword evidence="3" id="KW-0732">Signal</keyword>
<organism evidence="7">
    <name type="scientific">Dyadobacter sp. 676</name>
    <dbReference type="NCBI Taxonomy" id="3088362"/>
    <lineage>
        <taxon>Bacteria</taxon>
        <taxon>Pseudomonadati</taxon>
        <taxon>Bacteroidota</taxon>
        <taxon>Cytophagia</taxon>
        <taxon>Cytophagales</taxon>
        <taxon>Spirosomataceae</taxon>
        <taxon>Dyadobacter</taxon>
    </lineage>
</organism>
<proteinExistence type="inferred from homology"/>
<dbReference type="Gene3D" id="1.25.40.390">
    <property type="match status" value="1"/>
</dbReference>
<comment type="subcellular location">
    <subcellularLocation>
        <location evidence="1">Cell outer membrane</location>
    </subcellularLocation>
</comment>
<dbReference type="InterPro" id="IPR011990">
    <property type="entry name" value="TPR-like_helical_dom_sf"/>
</dbReference>
<reference evidence="7" key="1">
    <citation type="submission" date="2024-06" db="EMBL/GenBank/DDBJ databases">
        <title>Sequencing and assembly of the genome of Dyadobacter sp. strain 676, a symbiont of Cyamopsis tetragonoloba.</title>
        <authorList>
            <person name="Guro P."/>
            <person name="Sazanova A."/>
            <person name="Kuznetsova I."/>
            <person name="Belimov A."/>
            <person name="Safronova V."/>
        </authorList>
    </citation>
    <scope>NUCLEOTIDE SEQUENCE</scope>
    <source>
        <strain evidence="7">676</strain>
    </source>
</reference>
<dbReference type="Pfam" id="PF07980">
    <property type="entry name" value="SusD_RagB"/>
    <property type="match status" value="1"/>
</dbReference>
<evidence type="ECO:0000256" key="1">
    <source>
        <dbReference type="ARBA" id="ARBA00004442"/>
    </source>
</evidence>
<comment type="similarity">
    <text evidence="2">Belongs to the SusD family.</text>
</comment>
<keyword evidence="4" id="KW-0472">Membrane</keyword>
<dbReference type="SUPFAM" id="SSF48452">
    <property type="entry name" value="TPR-like"/>
    <property type="match status" value="1"/>
</dbReference>
<evidence type="ECO:0000256" key="5">
    <source>
        <dbReference type="ARBA" id="ARBA00023237"/>
    </source>
</evidence>
<protein>
    <submittedName>
        <fullName evidence="7">RagB/SusD family nutrient uptake outer membrane protein</fullName>
    </submittedName>
</protein>
<evidence type="ECO:0000256" key="3">
    <source>
        <dbReference type="ARBA" id="ARBA00022729"/>
    </source>
</evidence>
<accession>A0AAU8FJK5</accession>